<dbReference type="EMBL" id="BSUN01000001">
    <property type="protein sequence ID" value="GMA37198.1"/>
    <property type="molecule type" value="Genomic_DNA"/>
</dbReference>
<feature type="compositionally biased region" description="Basic and acidic residues" evidence="1">
    <location>
        <begin position="238"/>
        <end position="249"/>
    </location>
</feature>
<dbReference type="Proteomes" id="UP001157125">
    <property type="component" value="Unassembled WGS sequence"/>
</dbReference>
<gene>
    <name evidence="3" type="ORF">GCM10025876_34020</name>
</gene>
<evidence type="ECO:0000259" key="2">
    <source>
        <dbReference type="Pfam" id="PF01370"/>
    </source>
</evidence>
<name>A0ABQ6IJ97_9MICO</name>
<evidence type="ECO:0000313" key="4">
    <source>
        <dbReference type="Proteomes" id="UP001157125"/>
    </source>
</evidence>
<sequence>MRCDAIVDISRTPRHVERAVRDLDAGHWVFVSTTNVYARFDRREQREDAVLLDEVDDLDDPSDYGRAKVTCERIVREASASATVVRPGLIAGPGDATSRSGYYPWRFANPTGDDVLVPAGPDFPTAMIDVDDLAAWIVDAAERRLDGVFNATGPTMPLGEVMRHAAAASGSTAAPRWVDPSHLGAHGIAPWMGARSLPLWIDDPQWRWFATLDTTAARAEGLVTRPVAETLARCLAYEKGRPRPHDGDASRAGLSDDEERDLRAALDGAA</sequence>
<evidence type="ECO:0000256" key="1">
    <source>
        <dbReference type="SAM" id="MobiDB-lite"/>
    </source>
</evidence>
<protein>
    <submittedName>
        <fullName evidence="3">Reductase</fullName>
    </submittedName>
</protein>
<comment type="caution">
    <text evidence="3">The sequence shown here is derived from an EMBL/GenBank/DDBJ whole genome shotgun (WGS) entry which is preliminary data.</text>
</comment>
<dbReference type="InterPro" id="IPR036291">
    <property type="entry name" value="NAD(P)-bd_dom_sf"/>
</dbReference>
<accession>A0ABQ6IJ97</accession>
<evidence type="ECO:0000313" key="3">
    <source>
        <dbReference type="EMBL" id="GMA37198.1"/>
    </source>
</evidence>
<dbReference type="Pfam" id="PF01370">
    <property type="entry name" value="Epimerase"/>
    <property type="match status" value="1"/>
</dbReference>
<reference evidence="4" key="1">
    <citation type="journal article" date="2019" name="Int. J. Syst. Evol. Microbiol.">
        <title>The Global Catalogue of Microorganisms (GCM) 10K type strain sequencing project: providing services to taxonomists for standard genome sequencing and annotation.</title>
        <authorList>
            <consortium name="The Broad Institute Genomics Platform"/>
            <consortium name="The Broad Institute Genome Sequencing Center for Infectious Disease"/>
            <person name="Wu L."/>
            <person name="Ma J."/>
        </authorList>
    </citation>
    <scope>NUCLEOTIDE SEQUENCE [LARGE SCALE GENOMIC DNA]</scope>
    <source>
        <strain evidence="4">NBRC 112299</strain>
    </source>
</reference>
<feature type="region of interest" description="Disordered" evidence="1">
    <location>
        <begin position="238"/>
        <end position="270"/>
    </location>
</feature>
<feature type="domain" description="NAD-dependent epimerase/dehydratase" evidence="2">
    <location>
        <begin position="16"/>
        <end position="143"/>
    </location>
</feature>
<dbReference type="InterPro" id="IPR001509">
    <property type="entry name" value="Epimerase_deHydtase"/>
</dbReference>
<organism evidence="3 4">
    <name type="scientific">Demequina litorisediminis</name>
    <dbReference type="NCBI Taxonomy" id="1849022"/>
    <lineage>
        <taxon>Bacteria</taxon>
        <taxon>Bacillati</taxon>
        <taxon>Actinomycetota</taxon>
        <taxon>Actinomycetes</taxon>
        <taxon>Micrococcales</taxon>
        <taxon>Demequinaceae</taxon>
        <taxon>Demequina</taxon>
    </lineage>
</organism>
<dbReference type="SUPFAM" id="SSF51735">
    <property type="entry name" value="NAD(P)-binding Rossmann-fold domains"/>
    <property type="match status" value="1"/>
</dbReference>
<proteinExistence type="predicted"/>
<dbReference type="Gene3D" id="3.40.50.720">
    <property type="entry name" value="NAD(P)-binding Rossmann-like Domain"/>
    <property type="match status" value="1"/>
</dbReference>
<keyword evidence="4" id="KW-1185">Reference proteome</keyword>